<accession>A0A5C3R734</accession>
<name>A0A5C3R734_9AGAR</name>
<feature type="compositionally biased region" description="Basic and acidic residues" evidence="1">
    <location>
        <begin position="34"/>
        <end position="52"/>
    </location>
</feature>
<organism evidence="2 3">
    <name type="scientific">Pterulicium gracile</name>
    <dbReference type="NCBI Taxonomy" id="1884261"/>
    <lineage>
        <taxon>Eukaryota</taxon>
        <taxon>Fungi</taxon>
        <taxon>Dikarya</taxon>
        <taxon>Basidiomycota</taxon>
        <taxon>Agaricomycotina</taxon>
        <taxon>Agaricomycetes</taxon>
        <taxon>Agaricomycetidae</taxon>
        <taxon>Agaricales</taxon>
        <taxon>Pleurotineae</taxon>
        <taxon>Pterulaceae</taxon>
        <taxon>Pterulicium</taxon>
    </lineage>
</organism>
<proteinExistence type="predicted"/>
<dbReference type="AlphaFoldDB" id="A0A5C3R734"/>
<evidence type="ECO:0000256" key="1">
    <source>
        <dbReference type="SAM" id="MobiDB-lite"/>
    </source>
</evidence>
<evidence type="ECO:0000313" key="3">
    <source>
        <dbReference type="Proteomes" id="UP000305067"/>
    </source>
</evidence>
<feature type="compositionally biased region" description="Polar residues" evidence="1">
    <location>
        <begin position="23"/>
        <end position="33"/>
    </location>
</feature>
<protein>
    <submittedName>
        <fullName evidence="2">Uncharacterized protein</fullName>
    </submittedName>
</protein>
<feature type="compositionally biased region" description="Basic and acidic residues" evidence="1">
    <location>
        <begin position="1"/>
        <end position="22"/>
    </location>
</feature>
<dbReference type="Proteomes" id="UP000305067">
    <property type="component" value="Unassembled WGS sequence"/>
</dbReference>
<feature type="region of interest" description="Disordered" evidence="1">
    <location>
        <begin position="1"/>
        <end position="120"/>
    </location>
</feature>
<sequence>MKSKKPDKSGDAAPRSDVDSGSRQDCQQTTSAIESERPNSKADRQHEHDKNVDQGLLPDESAPRSRKKLEKPYRDDRTGGAQGRQRMTVIPEDNGPDAKRGCRPTTTASNSRAENQKQPVLGRKSKLAFLHRTRVGSGLGSLDGLALHVERRRHPMLPRKHLKTPQKHRGRNALKVSSCMDGSAFPWPHFMAYSFAGQDWRGL</sequence>
<feature type="compositionally biased region" description="Polar residues" evidence="1">
    <location>
        <begin position="104"/>
        <end position="118"/>
    </location>
</feature>
<evidence type="ECO:0000313" key="2">
    <source>
        <dbReference type="EMBL" id="TFL07104.1"/>
    </source>
</evidence>
<keyword evidence="3" id="KW-1185">Reference proteome</keyword>
<gene>
    <name evidence="2" type="ORF">BDV98DRAFT_9933</name>
</gene>
<reference evidence="2 3" key="1">
    <citation type="journal article" date="2019" name="Nat. Ecol. Evol.">
        <title>Megaphylogeny resolves global patterns of mushroom evolution.</title>
        <authorList>
            <person name="Varga T."/>
            <person name="Krizsan K."/>
            <person name="Foldi C."/>
            <person name="Dima B."/>
            <person name="Sanchez-Garcia M."/>
            <person name="Sanchez-Ramirez S."/>
            <person name="Szollosi G.J."/>
            <person name="Szarkandi J.G."/>
            <person name="Papp V."/>
            <person name="Albert L."/>
            <person name="Andreopoulos W."/>
            <person name="Angelini C."/>
            <person name="Antonin V."/>
            <person name="Barry K.W."/>
            <person name="Bougher N.L."/>
            <person name="Buchanan P."/>
            <person name="Buyck B."/>
            <person name="Bense V."/>
            <person name="Catcheside P."/>
            <person name="Chovatia M."/>
            <person name="Cooper J."/>
            <person name="Damon W."/>
            <person name="Desjardin D."/>
            <person name="Finy P."/>
            <person name="Geml J."/>
            <person name="Haridas S."/>
            <person name="Hughes K."/>
            <person name="Justo A."/>
            <person name="Karasinski D."/>
            <person name="Kautmanova I."/>
            <person name="Kiss B."/>
            <person name="Kocsube S."/>
            <person name="Kotiranta H."/>
            <person name="LaButti K.M."/>
            <person name="Lechner B.E."/>
            <person name="Liimatainen K."/>
            <person name="Lipzen A."/>
            <person name="Lukacs Z."/>
            <person name="Mihaltcheva S."/>
            <person name="Morgado L.N."/>
            <person name="Niskanen T."/>
            <person name="Noordeloos M.E."/>
            <person name="Ohm R.A."/>
            <person name="Ortiz-Santana B."/>
            <person name="Ovrebo C."/>
            <person name="Racz N."/>
            <person name="Riley R."/>
            <person name="Savchenko A."/>
            <person name="Shiryaev A."/>
            <person name="Soop K."/>
            <person name="Spirin V."/>
            <person name="Szebenyi C."/>
            <person name="Tomsovsky M."/>
            <person name="Tulloss R.E."/>
            <person name="Uehling J."/>
            <person name="Grigoriev I.V."/>
            <person name="Vagvolgyi C."/>
            <person name="Papp T."/>
            <person name="Martin F.M."/>
            <person name="Miettinen O."/>
            <person name="Hibbett D.S."/>
            <person name="Nagy L.G."/>
        </authorList>
    </citation>
    <scope>NUCLEOTIDE SEQUENCE [LARGE SCALE GENOMIC DNA]</scope>
    <source>
        <strain evidence="2 3">CBS 309.79</strain>
    </source>
</reference>
<dbReference type="EMBL" id="ML178814">
    <property type="protein sequence ID" value="TFL07104.1"/>
    <property type="molecule type" value="Genomic_DNA"/>
</dbReference>